<dbReference type="OrthoDB" id="9785911at2"/>
<dbReference type="Proteomes" id="UP000000483">
    <property type="component" value="Chromosome"/>
</dbReference>
<name>F2NEE5_DESAR</name>
<dbReference type="KEGG" id="dao:Desac_0243"/>
<dbReference type="Pfam" id="PF13480">
    <property type="entry name" value="Acetyltransf_6"/>
    <property type="match status" value="1"/>
</dbReference>
<evidence type="ECO:0000313" key="3">
    <source>
        <dbReference type="Proteomes" id="UP000000483"/>
    </source>
</evidence>
<sequence length="358" mass="42597">MNQMPYWEILAYDNPLERQKWQTICDSFEDIDIFFFPEYAHLFELHGDGKPYLFVYHQSESDLAIYPFLKRPIGELDNFHTTIADYFDIASPYGYGGYLRNSSNVNMEIFANYFNNYCQSQHIVSEFIRFHPIINNALYAPQDIKITQSRETVTIDLTNDSNTIWKDFEPTCRNKIRKAINNNIKIVKDDNYDNLKNFYELYIKTMYRLKAHKYYKFSENWFNSLRRLLNNNNALFHAYYKNNIINSAIFIFCRSYIHYFLSGSLFEMRQLAGNNLLLYEVALWAKQQGFKYLHLGGGYQPNDSLSCFKSSFSSKKTKYCISGVIHRSDDYNYLCKLRFPSGEFQGHDVFFPLYRFPQ</sequence>
<dbReference type="InterPro" id="IPR038740">
    <property type="entry name" value="BioF2-like_GNAT_dom"/>
</dbReference>
<dbReference type="STRING" id="880072.Desac_0243"/>
<dbReference type="PANTHER" id="PTHR36174:SF1">
    <property type="entry name" value="LIPID II:GLYCINE GLYCYLTRANSFERASE"/>
    <property type="match status" value="1"/>
</dbReference>
<dbReference type="InterPro" id="IPR050644">
    <property type="entry name" value="PG_Glycine_Bridge_Synth"/>
</dbReference>
<dbReference type="InterPro" id="IPR016181">
    <property type="entry name" value="Acyl_CoA_acyltransferase"/>
</dbReference>
<reference evidence="2 3" key="1">
    <citation type="journal article" date="2011" name="Stand. Genomic Sci.">
        <title>Complete genome sequence of the acetate-degrading sulfate reducer Desulfobacca acetoxidans type strain (ASRB2).</title>
        <authorList>
            <person name="Goker M."/>
            <person name="Teshima H."/>
            <person name="Lapidus A."/>
            <person name="Nolan M."/>
            <person name="Lucas S."/>
            <person name="Hammon N."/>
            <person name="Deshpande S."/>
            <person name="Cheng J.F."/>
            <person name="Tapia R."/>
            <person name="Han C."/>
            <person name="Goodwin L."/>
            <person name="Pitluck S."/>
            <person name="Huntemann M."/>
            <person name="Liolios K."/>
            <person name="Ivanova N."/>
            <person name="Pagani I."/>
            <person name="Mavromatis K."/>
            <person name="Ovchinikova G."/>
            <person name="Pati A."/>
            <person name="Chen A."/>
            <person name="Palaniappan K."/>
            <person name="Land M."/>
            <person name="Hauser L."/>
            <person name="Brambilla E.M."/>
            <person name="Rohde M."/>
            <person name="Spring S."/>
            <person name="Detter J.C."/>
            <person name="Woyke T."/>
            <person name="Bristow J."/>
            <person name="Eisen J.A."/>
            <person name="Markowitz V."/>
            <person name="Hugenholtz P."/>
            <person name="Kyrpides N.C."/>
            <person name="Klenk H.P."/>
        </authorList>
    </citation>
    <scope>NUCLEOTIDE SEQUENCE [LARGE SCALE GENOMIC DNA]</scope>
    <source>
        <strain evidence="3">ATCC 700848 / DSM 11109 / ASRB2</strain>
    </source>
</reference>
<dbReference type="Gene3D" id="3.40.630.30">
    <property type="match status" value="1"/>
</dbReference>
<dbReference type="eggNOG" id="COG2348">
    <property type="taxonomic scope" value="Bacteria"/>
</dbReference>
<accession>F2NEE5</accession>
<dbReference type="RefSeq" id="WP_013705248.1">
    <property type="nucleotide sequence ID" value="NC_015388.1"/>
</dbReference>
<reference evidence="3" key="2">
    <citation type="submission" date="2011-03" db="EMBL/GenBank/DDBJ databases">
        <title>The complete genome of Desulfobacca acetoxidans DSM 11109.</title>
        <authorList>
            <consortium name="US DOE Joint Genome Institute (JGI-PGF)"/>
            <person name="Lucas S."/>
            <person name="Copeland A."/>
            <person name="Lapidus A."/>
            <person name="Bruce D."/>
            <person name="Goodwin L."/>
            <person name="Pitluck S."/>
            <person name="Peters L."/>
            <person name="Kyrpides N."/>
            <person name="Mavromatis K."/>
            <person name="Ivanova N."/>
            <person name="Ovchinnikova G."/>
            <person name="Teshima H."/>
            <person name="Detter J.C."/>
            <person name="Han C."/>
            <person name="Land M."/>
            <person name="Hauser L."/>
            <person name="Markowitz V."/>
            <person name="Cheng J.-F."/>
            <person name="Hugenholtz P."/>
            <person name="Woyke T."/>
            <person name="Wu D."/>
            <person name="Spring S."/>
            <person name="Schueler E."/>
            <person name="Brambilla E."/>
            <person name="Klenk H.-P."/>
            <person name="Eisen J.A."/>
        </authorList>
    </citation>
    <scope>NUCLEOTIDE SEQUENCE [LARGE SCALE GENOMIC DNA]</scope>
    <source>
        <strain evidence="3">ATCC 700848 / DSM 11109 / ASRB2</strain>
    </source>
</reference>
<feature type="domain" description="BioF2-like acetyltransferase" evidence="1">
    <location>
        <begin position="173"/>
        <end position="300"/>
    </location>
</feature>
<protein>
    <recommendedName>
        <fullName evidence="1">BioF2-like acetyltransferase domain-containing protein</fullName>
    </recommendedName>
</protein>
<proteinExistence type="predicted"/>
<organism evidence="2 3">
    <name type="scientific">Desulfobacca acetoxidans (strain ATCC 700848 / DSM 11109 / ASRB2)</name>
    <dbReference type="NCBI Taxonomy" id="880072"/>
    <lineage>
        <taxon>Bacteria</taxon>
        <taxon>Pseudomonadati</taxon>
        <taxon>Thermodesulfobacteriota</taxon>
        <taxon>Desulfobaccia</taxon>
        <taxon>Desulfobaccales</taxon>
        <taxon>Desulfobaccaceae</taxon>
        <taxon>Desulfobacca</taxon>
    </lineage>
</organism>
<dbReference type="SUPFAM" id="SSF55729">
    <property type="entry name" value="Acyl-CoA N-acyltransferases (Nat)"/>
    <property type="match status" value="1"/>
</dbReference>
<gene>
    <name evidence="2" type="ordered locus">Desac_0243</name>
</gene>
<dbReference type="AlphaFoldDB" id="F2NEE5"/>
<evidence type="ECO:0000259" key="1">
    <source>
        <dbReference type="Pfam" id="PF13480"/>
    </source>
</evidence>
<keyword evidence="3" id="KW-1185">Reference proteome</keyword>
<dbReference type="PANTHER" id="PTHR36174">
    <property type="entry name" value="LIPID II:GLYCINE GLYCYLTRANSFERASE"/>
    <property type="match status" value="1"/>
</dbReference>
<evidence type="ECO:0000313" key="2">
    <source>
        <dbReference type="EMBL" id="AEB08135.1"/>
    </source>
</evidence>
<dbReference type="EMBL" id="CP002629">
    <property type="protein sequence ID" value="AEB08135.1"/>
    <property type="molecule type" value="Genomic_DNA"/>
</dbReference>
<dbReference type="HOGENOM" id="CLU_055609_0_0_7"/>